<name>A0A5N4ANK9_PHOPY</name>
<protein>
    <submittedName>
        <fullName evidence="2">Uncharacterized protein</fullName>
    </submittedName>
</protein>
<feature type="region of interest" description="Disordered" evidence="1">
    <location>
        <begin position="1"/>
        <end position="215"/>
    </location>
</feature>
<feature type="compositionally biased region" description="Polar residues" evidence="1">
    <location>
        <begin position="11"/>
        <end position="22"/>
    </location>
</feature>
<dbReference type="InParanoid" id="A0A5N4ANK9"/>
<reference evidence="2 3" key="1">
    <citation type="journal article" date="2018" name="Elife">
        <title>Firefly genomes illuminate parallel origins of bioluminescence in beetles.</title>
        <authorList>
            <person name="Fallon T.R."/>
            <person name="Lower S.E."/>
            <person name="Chang C.H."/>
            <person name="Bessho-Uehara M."/>
            <person name="Martin G.J."/>
            <person name="Bewick A.J."/>
            <person name="Behringer M."/>
            <person name="Debat H.J."/>
            <person name="Wong I."/>
            <person name="Day J.C."/>
            <person name="Suvorov A."/>
            <person name="Silva C.J."/>
            <person name="Stanger-Hall K.F."/>
            <person name="Hall D.W."/>
            <person name="Schmitz R.J."/>
            <person name="Nelson D.R."/>
            <person name="Lewis S.M."/>
            <person name="Shigenobu S."/>
            <person name="Bybee S.M."/>
            <person name="Larracuente A.M."/>
            <person name="Oba Y."/>
            <person name="Weng J.K."/>
        </authorList>
    </citation>
    <scope>NUCLEOTIDE SEQUENCE [LARGE SCALE GENOMIC DNA]</scope>
    <source>
        <strain evidence="2">1611_PpyrPB1</strain>
        <tissue evidence="2">Whole body</tissue>
    </source>
</reference>
<dbReference type="EMBL" id="VVIM01000005">
    <property type="protein sequence ID" value="KAB0798917.1"/>
    <property type="molecule type" value="Genomic_DNA"/>
</dbReference>
<feature type="compositionally biased region" description="Low complexity" evidence="1">
    <location>
        <begin position="65"/>
        <end position="82"/>
    </location>
</feature>
<feature type="compositionally biased region" description="Basic residues" evidence="1">
    <location>
        <begin position="42"/>
        <end position="52"/>
    </location>
</feature>
<dbReference type="AlphaFoldDB" id="A0A5N4ANK9"/>
<evidence type="ECO:0000313" key="3">
    <source>
        <dbReference type="Proteomes" id="UP000327044"/>
    </source>
</evidence>
<feature type="compositionally biased region" description="Polar residues" evidence="1">
    <location>
        <begin position="193"/>
        <end position="215"/>
    </location>
</feature>
<accession>A0A5N4ANK9</accession>
<feature type="compositionally biased region" description="Polar residues" evidence="1">
    <location>
        <begin position="167"/>
        <end position="185"/>
    </location>
</feature>
<sequence>MKVPWMKCLENQGTLPRQTTSGGEIPKKEKSTRWRHAWNSLRKFRLRKRRKGTTKEDDPQNGVVSQRSTLSSSCSSSPSVASLHGDIKGVWSPGQKSAEEKPKEVAERQQGEDEPIPSVWQPRSAGASPTAERKEFKPVSFDSPTLRRKNQPAEKESNASEEPPPTQRQWTTPSSASEVGTSLSSILERRLPTSHSAPSTGFSELTSSRLPRAQNPTITLLQKARAYHTKDDSNPERQKKMADLNPARYERGIGPVAKDGMPLVLRSVCQNYSTLTGL</sequence>
<dbReference type="Proteomes" id="UP000327044">
    <property type="component" value="Unassembled WGS sequence"/>
</dbReference>
<feature type="compositionally biased region" description="Basic and acidic residues" evidence="1">
    <location>
        <begin position="97"/>
        <end position="111"/>
    </location>
</feature>
<proteinExistence type="predicted"/>
<gene>
    <name evidence="2" type="ORF">PPYR_06797</name>
</gene>
<comment type="caution">
    <text evidence="2">The sequence shown here is derived from an EMBL/GenBank/DDBJ whole genome shotgun (WGS) entry which is preliminary data.</text>
</comment>
<organism evidence="2 3">
    <name type="scientific">Photinus pyralis</name>
    <name type="common">Common eastern firefly</name>
    <name type="synonym">Lampyris pyralis</name>
    <dbReference type="NCBI Taxonomy" id="7054"/>
    <lineage>
        <taxon>Eukaryota</taxon>
        <taxon>Metazoa</taxon>
        <taxon>Ecdysozoa</taxon>
        <taxon>Arthropoda</taxon>
        <taxon>Hexapoda</taxon>
        <taxon>Insecta</taxon>
        <taxon>Pterygota</taxon>
        <taxon>Neoptera</taxon>
        <taxon>Endopterygota</taxon>
        <taxon>Coleoptera</taxon>
        <taxon>Polyphaga</taxon>
        <taxon>Elateriformia</taxon>
        <taxon>Elateroidea</taxon>
        <taxon>Lampyridae</taxon>
        <taxon>Lampyrinae</taxon>
        <taxon>Photinus</taxon>
    </lineage>
</organism>
<evidence type="ECO:0000256" key="1">
    <source>
        <dbReference type="SAM" id="MobiDB-lite"/>
    </source>
</evidence>
<keyword evidence="3" id="KW-1185">Reference proteome</keyword>
<evidence type="ECO:0000313" key="2">
    <source>
        <dbReference type="EMBL" id="KAB0798917.1"/>
    </source>
</evidence>